<evidence type="ECO:0000256" key="4">
    <source>
        <dbReference type="ARBA" id="ARBA00022741"/>
    </source>
</evidence>
<dbReference type="PROSITE" id="PS51192">
    <property type="entry name" value="HELICASE_ATP_BIND_1"/>
    <property type="match status" value="1"/>
</dbReference>
<feature type="domain" description="UVR" evidence="15">
    <location>
        <begin position="624"/>
        <end position="659"/>
    </location>
</feature>
<keyword evidence="6 12" id="KW-0228">DNA excision</keyword>
<evidence type="ECO:0000256" key="11">
    <source>
        <dbReference type="ARBA" id="ARBA00029504"/>
    </source>
</evidence>
<dbReference type="InterPro" id="IPR001650">
    <property type="entry name" value="Helicase_C-like"/>
</dbReference>
<dbReference type="PROSITE" id="PS51194">
    <property type="entry name" value="HELICASE_CTER"/>
    <property type="match status" value="1"/>
</dbReference>
<evidence type="ECO:0000313" key="19">
    <source>
        <dbReference type="Proteomes" id="UP000272238"/>
    </source>
</evidence>
<dbReference type="GO" id="GO:0009432">
    <property type="term" value="P:SOS response"/>
    <property type="evidence" value="ECO:0007669"/>
    <property type="project" value="UniProtKB-UniRule"/>
</dbReference>
<dbReference type="InterPro" id="IPR041471">
    <property type="entry name" value="UvrB_inter"/>
</dbReference>
<dbReference type="SUPFAM" id="SSF46600">
    <property type="entry name" value="C-terminal UvrC-binding domain of UvrB"/>
    <property type="match status" value="1"/>
</dbReference>
<feature type="short sequence motif" description="Beta-hairpin" evidence="12">
    <location>
        <begin position="92"/>
        <end position="115"/>
    </location>
</feature>
<gene>
    <name evidence="12 18" type="primary">uvrB</name>
    <name evidence="18" type="ORF">D8M03_06230</name>
</gene>
<protein>
    <recommendedName>
        <fullName evidence="11 12">UvrABC system protein B</fullName>
        <shortName evidence="12">Protein UvrB</shortName>
    </recommendedName>
    <alternativeName>
        <fullName evidence="12">Excinuclease ABC subunit B</fullName>
    </alternativeName>
</protein>
<dbReference type="NCBIfam" id="TIGR00631">
    <property type="entry name" value="uvrb"/>
    <property type="match status" value="1"/>
</dbReference>
<feature type="coiled-coil region" evidence="14">
    <location>
        <begin position="250"/>
        <end position="284"/>
    </location>
</feature>
<feature type="coiled-coil region" evidence="14">
    <location>
        <begin position="620"/>
        <end position="647"/>
    </location>
</feature>
<evidence type="ECO:0000256" key="5">
    <source>
        <dbReference type="ARBA" id="ARBA00022763"/>
    </source>
</evidence>
<dbReference type="Pfam" id="PF12344">
    <property type="entry name" value="UvrB"/>
    <property type="match status" value="1"/>
</dbReference>
<dbReference type="PANTHER" id="PTHR24029:SF0">
    <property type="entry name" value="UVRABC SYSTEM PROTEIN B"/>
    <property type="match status" value="1"/>
</dbReference>
<organism evidence="18 19">
    <name type="scientific">Ureibacillus endophyticus</name>
    <dbReference type="NCBI Taxonomy" id="1978490"/>
    <lineage>
        <taxon>Bacteria</taxon>
        <taxon>Bacillati</taxon>
        <taxon>Bacillota</taxon>
        <taxon>Bacilli</taxon>
        <taxon>Bacillales</taxon>
        <taxon>Caryophanaceae</taxon>
        <taxon>Ureibacillus</taxon>
    </lineage>
</organism>
<dbReference type="InterPro" id="IPR001943">
    <property type="entry name" value="UVR_dom"/>
</dbReference>
<keyword evidence="12 13" id="KW-0742">SOS response</keyword>
<dbReference type="EMBL" id="RBZN01000010">
    <property type="protein sequence ID" value="RKQ18121.1"/>
    <property type="molecule type" value="Genomic_DNA"/>
</dbReference>
<evidence type="ECO:0000256" key="2">
    <source>
        <dbReference type="ARBA" id="ARBA00008533"/>
    </source>
</evidence>
<comment type="domain">
    <text evidence="12">The beta-hairpin motif is involved in DNA binding.</text>
</comment>
<dbReference type="PANTHER" id="PTHR24029">
    <property type="entry name" value="UVRABC SYSTEM PROTEIN B"/>
    <property type="match status" value="1"/>
</dbReference>
<feature type="domain" description="Helicase C-terminal" evidence="17">
    <location>
        <begin position="430"/>
        <end position="596"/>
    </location>
</feature>
<sequence>MAETFDLQSAYQPSGDQPNAIAELVKGINEGKRHQTLLGATGTGKTFTISNVIKEVNKPTLVIAHNKTLAGQLYSEFKQFFPNNAVEYFVSYYDYYQPEAYVPQTDTYIEKDSSINDEIDKLRHSATSALFEREDVIIIASVSCIYGLGNPEEYRELVLSIRVGMEIERNQLLRKLVDIQYERNDVNFTRGTFRVRGDVVEIFPASRDEKCIRVEFFGDEVDRIREVDALTGEIMGEREHVAIFPASHFVTREEKMLKAIENIEKELEEQLEKFRSEDKLLEAQRLEQRTKYDLEMMREMGFCSGIENYSRHLTLREAGVTPYTLLDYFPKDFLLVVDESHVTLPQVRGMYNGDQARKNVLVEHGFRLPSALDNRPLKFEEFEEHIHQAIYVSATPGPYEIEHTPEMVEQIIRPTGLLDPTIDVRPIEGQIDDLIDEINDRIARQERVLVTTLTKKMAEDLTDYFKEMGIKVEYLHSEVKTLERIEIIRELRKGTFDVLVGINLLREGLDIPEVSLVAILDADKEGFLRSERSLIQTIGRAARNSNGHVIMYADRITDSMKKAIDETKRRRTIQEAYNKEHGITPQTIQKKIPDLIRATQAAEQEETYVTKVTKGKKLTKAEIEKLIVSLEQEMKEAAKALDFERAAELRDTIFELKVEG</sequence>
<dbReference type="InterPro" id="IPR027417">
    <property type="entry name" value="P-loop_NTPase"/>
</dbReference>
<keyword evidence="14" id="KW-0175">Coiled coil</keyword>
<dbReference type="SMART" id="SM00487">
    <property type="entry name" value="DEXDc"/>
    <property type="match status" value="1"/>
</dbReference>
<dbReference type="Proteomes" id="UP000272238">
    <property type="component" value="Unassembled WGS sequence"/>
</dbReference>
<dbReference type="Pfam" id="PF04851">
    <property type="entry name" value="ResIII"/>
    <property type="match status" value="1"/>
</dbReference>
<evidence type="ECO:0000259" key="17">
    <source>
        <dbReference type="PROSITE" id="PS51194"/>
    </source>
</evidence>
<keyword evidence="3 12" id="KW-0963">Cytoplasm</keyword>
<feature type="binding site" evidence="12">
    <location>
        <begin position="39"/>
        <end position="46"/>
    </location>
    <ligand>
        <name>ATP</name>
        <dbReference type="ChEBI" id="CHEBI:30616"/>
    </ligand>
</feature>
<evidence type="ECO:0000256" key="7">
    <source>
        <dbReference type="ARBA" id="ARBA00022840"/>
    </source>
</evidence>
<keyword evidence="19" id="KW-1185">Reference proteome</keyword>
<dbReference type="CDD" id="cd17916">
    <property type="entry name" value="DEXHc_UvrB"/>
    <property type="match status" value="1"/>
</dbReference>
<comment type="similarity">
    <text evidence="2 12 13">Belongs to the UvrB family.</text>
</comment>
<dbReference type="Gene3D" id="3.40.50.300">
    <property type="entry name" value="P-loop containing nucleotide triphosphate hydrolases"/>
    <property type="match status" value="3"/>
</dbReference>
<dbReference type="InterPro" id="IPR014001">
    <property type="entry name" value="Helicase_ATP-bd"/>
</dbReference>
<dbReference type="InterPro" id="IPR036876">
    <property type="entry name" value="UVR_dom_sf"/>
</dbReference>
<reference evidence="18 19" key="1">
    <citation type="journal article" date="2016" name="Antonie Van Leeuwenhoek">
        <title>Lysinibacillus endophyticus sp. nov., an indole-3-acetic acid producing endophytic bacterium isolated from corn root (Zea mays cv. Xinken-5).</title>
        <authorList>
            <person name="Yu J."/>
            <person name="Guan X."/>
            <person name="Liu C."/>
            <person name="Xiang W."/>
            <person name="Yu Z."/>
            <person name="Liu X."/>
            <person name="Wang G."/>
        </authorList>
    </citation>
    <scope>NUCLEOTIDE SEQUENCE [LARGE SCALE GENOMIC DNA]</scope>
    <source>
        <strain evidence="18 19">DSM 100506</strain>
    </source>
</reference>
<evidence type="ECO:0000256" key="12">
    <source>
        <dbReference type="HAMAP-Rule" id="MF_00204"/>
    </source>
</evidence>
<dbReference type="Gene3D" id="6.10.140.240">
    <property type="match status" value="1"/>
</dbReference>
<dbReference type="OrthoDB" id="9806651at2"/>
<accession>A0A494Z723</accession>
<keyword evidence="7 12" id="KW-0067">ATP-binding</keyword>
<keyword evidence="9 12" id="KW-0234">DNA repair</keyword>
<feature type="domain" description="Helicase ATP-binding" evidence="16">
    <location>
        <begin position="26"/>
        <end position="160"/>
    </location>
</feature>
<evidence type="ECO:0000313" key="18">
    <source>
        <dbReference type="EMBL" id="RKQ18121.1"/>
    </source>
</evidence>
<keyword evidence="5 12" id="KW-0227">DNA damage</keyword>
<keyword evidence="4 12" id="KW-0547">Nucleotide-binding</keyword>
<name>A0A494Z723_9BACL</name>
<dbReference type="GO" id="GO:0016887">
    <property type="term" value="F:ATP hydrolysis activity"/>
    <property type="evidence" value="ECO:0007669"/>
    <property type="project" value="InterPro"/>
</dbReference>
<dbReference type="Pfam" id="PF00271">
    <property type="entry name" value="Helicase_C"/>
    <property type="match status" value="1"/>
</dbReference>
<keyword evidence="8 12" id="KW-0267">Excision nuclease</keyword>
<dbReference type="AlphaFoldDB" id="A0A494Z723"/>
<dbReference type="GO" id="GO:0009380">
    <property type="term" value="C:excinuclease repair complex"/>
    <property type="evidence" value="ECO:0007669"/>
    <property type="project" value="InterPro"/>
</dbReference>
<dbReference type="InterPro" id="IPR006935">
    <property type="entry name" value="Helicase/UvrB_N"/>
</dbReference>
<evidence type="ECO:0000256" key="3">
    <source>
        <dbReference type="ARBA" id="ARBA00022490"/>
    </source>
</evidence>
<evidence type="ECO:0000256" key="14">
    <source>
        <dbReference type="SAM" id="Coils"/>
    </source>
</evidence>
<dbReference type="SMART" id="SM00490">
    <property type="entry name" value="HELICc"/>
    <property type="match status" value="1"/>
</dbReference>
<dbReference type="InterPro" id="IPR004807">
    <property type="entry name" value="UvrB"/>
</dbReference>
<dbReference type="GO" id="GO:0005524">
    <property type="term" value="F:ATP binding"/>
    <property type="evidence" value="ECO:0007669"/>
    <property type="project" value="UniProtKB-UniRule"/>
</dbReference>
<evidence type="ECO:0000259" key="16">
    <source>
        <dbReference type="PROSITE" id="PS51192"/>
    </source>
</evidence>
<evidence type="ECO:0000256" key="9">
    <source>
        <dbReference type="ARBA" id="ARBA00023204"/>
    </source>
</evidence>
<comment type="subunit">
    <text evidence="10 12 13">Forms a heterotetramer with UvrA during the search for lesions. Interacts with UvrC in an incision complex.</text>
</comment>
<evidence type="ECO:0000256" key="13">
    <source>
        <dbReference type="RuleBase" id="RU003587"/>
    </source>
</evidence>
<dbReference type="Gene3D" id="4.10.860.10">
    <property type="entry name" value="UVR domain"/>
    <property type="match status" value="1"/>
</dbReference>
<evidence type="ECO:0000259" key="15">
    <source>
        <dbReference type="PROSITE" id="PS50151"/>
    </source>
</evidence>
<dbReference type="GO" id="GO:0009381">
    <property type="term" value="F:excinuclease ABC activity"/>
    <property type="evidence" value="ECO:0007669"/>
    <property type="project" value="UniProtKB-UniRule"/>
</dbReference>
<dbReference type="Pfam" id="PF02151">
    <property type="entry name" value="UVR"/>
    <property type="match status" value="1"/>
</dbReference>
<dbReference type="GO" id="GO:0003677">
    <property type="term" value="F:DNA binding"/>
    <property type="evidence" value="ECO:0007669"/>
    <property type="project" value="UniProtKB-UniRule"/>
</dbReference>
<comment type="subcellular location">
    <subcellularLocation>
        <location evidence="1 12 13">Cytoplasm</location>
    </subcellularLocation>
</comment>
<evidence type="ECO:0000256" key="8">
    <source>
        <dbReference type="ARBA" id="ARBA00022881"/>
    </source>
</evidence>
<dbReference type="Pfam" id="PF17757">
    <property type="entry name" value="UvrB_inter"/>
    <property type="match status" value="1"/>
</dbReference>
<comment type="caution">
    <text evidence="18">The sequence shown here is derived from an EMBL/GenBank/DDBJ whole genome shotgun (WGS) entry which is preliminary data.</text>
</comment>
<evidence type="ECO:0000256" key="6">
    <source>
        <dbReference type="ARBA" id="ARBA00022769"/>
    </source>
</evidence>
<evidence type="ECO:0000256" key="10">
    <source>
        <dbReference type="ARBA" id="ARBA00026033"/>
    </source>
</evidence>
<dbReference type="SUPFAM" id="SSF52540">
    <property type="entry name" value="P-loop containing nucleoside triphosphate hydrolases"/>
    <property type="match status" value="2"/>
</dbReference>
<dbReference type="PROSITE" id="PS50151">
    <property type="entry name" value="UVR"/>
    <property type="match status" value="1"/>
</dbReference>
<dbReference type="NCBIfam" id="NF003673">
    <property type="entry name" value="PRK05298.1"/>
    <property type="match status" value="1"/>
</dbReference>
<dbReference type="InterPro" id="IPR024759">
    <property type="entry name" value="UvrB_YAD/RRR_dom"/>
</dbReference>
<comment type="function">
    <text evidence="12">The UvrABC repair system catalyzes the recognition and processing of DNA lesions. A damage recognition complex composed of 2 UvrA and 2 UvrB subunits scans DNA for abnormalities. Upon binding of the UvrA(2)B(2) complex to a putative damaged site, the DNA wraps around one UvrB monomer. DNA wrap is dependent on ATP binding by UvrB and probably causes local melting of the DNA helix, facilitating insertion of UvrB beta-hairpin between the DNA strands. Then UvrB probes one DNA strand for the presence of a lesion. If a lesion is found the UvrA subunits dissociate and the UvrB-DNA preincision complex is formed. This complex is subsequently bound by UvrC and the second UvrB is released. If no lesion is found, the DNA wraps around the other UvrB subunit that will check the other stand for damage.</text>
</comment>
<dbReference type="GO" id="GO:0006289">
    <property type="term" value="P:nucleotide-excision repair"/>
    <property type="evidence" value="ECO:0007669"/>
    <property type="project" value="UniProtKB-UniRule"/>
</dbReference>
<evidence type="ECO:0000256" key="1">
    <source>
        <dbReference type="ARBA" id="ARBA00004496"/>
    </source>
</evidence>
<dbReference type="CDD" id="cd18790">
    <property type="entry name" value="SF2_C_UvrB"/>
    <property type="match status" value="1"/>
</dbReference>
<proteinExistence type="inferred from homology"/>
<dbReference type="RefSeq" id="WP_121213919.1">
    <property type="nucleotide sequence ID" value="NZ_RBZN01000010.1"/>
</dbReference>
<dbReference type="HAMAP" id="MF_00204">
    <property type="entry name" value="UvrB"/>
    <property type="match status" value="1"/>
</dbReference>
<dbReference type="GO" id="GO:0005737">
    <property type="term" value="C:cytoplasm"/>
    <property type="evidence" value="ECO:0007669"/>
    <property type="project" value="UniProtKB-SubCell"/>
</dbReference>